<evidence type="ECO:0000313" key="4">
    <source>
        <dbReference type="Proteomes" id="UP001454036"/>
    </source>
</evidence>
<feature type="transmembrane region" description="Helical" evidence="1">
    <location>
        <begin position="151"/>
        <end position="177"/>
    </location>
</feature>
<keyword evidence="4" id="KW-1185">Reference proteome</keyword>
<dbReference type="Pfam" id="PF00078">
    <property type="entry name" value="RVT_1"/>
    <property type="match status" value="1"/>
</dbReference>
<dbReference type="Proteomes" id="UP001454036">
    <property type="component" value="Unassembled WGS sequence"/>
</dbReference>
<dbReference type="InterPro" id="IPR043502">
    <property type="entry name" value="DNA/RNA_pol_sf"/>
</dbReference>
<comment type="caution">
    <text evidence="3">The sequence shown here is derived from an EMBL/GenBank/DDBJ whole genome shotgun (WGS) entry which is preliminary data.</text>
</comment>
<keyword evidence="1" id="KW-0472">Membrane</keyword>
<feature type="transmembrane region" description="Helical" evidence="1">
    <location>
        <begin position="110"/>
        <end position="130"/>
    </location>
</feature>
<dbReference type="AlphaFoldDB" id="A0AAV3QBY4"/>
<sequence>MIQSLGQKVRGSNVILKLHMAKAFDMIFWRFIGEVLAAFDVNTNFFDLISRCIEGPWFSLIINGGMERFFKSSRGVRQGDPLSPTLFIIAIEFLIRRINKIFREDQRMYFHMGISVPVTCLAFADDFILFTNGSKSSLQKIKKTSQGKWLILLRVVLLHAIFSLLISNVSLAIPLGFDMNIF</sequence>
<dbReference type="EMBL" id="BAABME010003961">
    <property type="protein sequence ID" value="GAA0160693.1"/>
    <property type="molecule type" value="Genomic_DNA"/>
</dbReference>
<name>A0AAV3QBY4_LITER</name>
<evidence type="ECO:0000259" key="2">
    <source>
        <dbReference type="PROSITE" id="PS50878"/>
    </source>
</evidence>
<protein>
    <recommendedName>
        <fullName evidence="2">Reverse transcriptase domain-containing protein</fullName>
    </recommendedName>
</protein>
<reference evidence="3 4" key="1">
    <citation type="submission" date="2024-01" db="EMBL/GenBank/DDBJ databases">
        <title>The complete chloroplast genome sequence of Lithospermum erythrorhizon: insights into the phylogenetic relationship among Boraginaceae species and the maternal lineages of purple gromwells.</title>
        <authorList>
            <person name="Okada T."/>
            <person name="Watanabe K."/>
        </authorList>
    </citation>
    <scope>NUCLEOTIDE SEQUENCE [LARGE SCALE GENOMIC DNA]</scope>
</reference>
<evidence type="ECO:0000313" key="3">
    <source>
        <dbReference type="EMBL" id="GAA0160693.1"/>
    </source>
</evidence>
<dbReference type="PANTHER" id="PTHR31635:SF196">
    <property type="entry name" value="REVERSE TRANSCRIPTASE DOMAIN-CONTAINING PROTEIN-RELATED"/>
    <property type="match status" value="1"/>
</dbReference>
<dbReference type="PROSITE" id="PS50878">
    <property type="entry name" value="RT_POL"/>
    <property type="match status" value="1"/>
</dbReference>
<keyword evidence="1" id="KW-1133">Transmembrane helix</keyword>
<organism evidence="3 4">
    <name type="scientific">Lithospermum erythrorhizon</name>
    <name type="common">Purple gromwell</name>
    <name type="synonym">Lithospermum officinale var. erythrorhizon</name>
    <dbReference type="NCBI Taxonomy" id="34254"/>
    <lineage>
        <taxon>Eukaryota</taxon>
        <taxon>Viridiplantae</taxon>
        <taxon>Streptophyta</taxon>
        <taxon>Embryophyta</taxon>
        <taxon>Tracheophyta</taxon>
        <taxon>Spermatophyta</taxon>
        <taxon>Magnoliopsida</taxon>
        <taxon>eudicotyledons</taxon>
        <taxon>Gunneridae</taxon>
        <taxon>Pentapetalae</taxon>
        <taxon>asterids</taxon>
        <taxon>lamiids</taxon>
        <taxon>Boraginales</taxon>
        <taxon>Boraginaceae</taxon>
        <taxon>Boraginoideae</taxon>
        <taxon>Lithospermeae</taxon>
        <taxon>Lithospermum</taxon>
    </lineage>
</organism>
<feature type="domain" description="Reverse transcriptase" evidence="2">
    <location>
        <begin position="1"/>
        <end position="182"/>
    </location>
</feature>
<dbReference type="InterPro" id="IPR000477">
    <property type="entry name" value="RT_dom"/>
</dbReference>
<gene>
    <name evidence="3" type="ORF">LIER_17188</name>
</gene>
<dbReference type="SUPFAM" id="SSF56672">
    <property type="entry name" value="DNA/RNA polymerases"/>
    <property type="match status" value="1"/>
</dbReference>
<accession>A0AAV3QBY4</accession>
<evidence type="ECO:0000256" key="1">
    <source>
        <dbReference type="SAM" id="Phobius"/>
    </source>
</evidence>
<keyword evidence="1" id="KW-0812">Transmembrane</keyword>
<proteinExistence type="predicted"/>
<dbReference type="PANTHER" id="PTHR31635">
    <property type="entry name" value="REVERSE TRANSCRIPTASE DOMAIN-CONTAINING PROTEIN-RELATED"/>
    <property type="match status" value="1"/>
</dbReference>